<reference evidence="1 2" key="1">
    <citation type="submission" date="2021-05" db="EMBL/GenBank/DDBJ databases">
        <title>Genome Assembly of Synthetic Allotetraploid Brassica napus Reveals Homoeologous Exchanges between Subgenomes.</title>
        <authorList>
            <person name="Davis J.T."/>
        </authorList>
    </citation>
    <scope>NUCLEOTIDE SEQUENCE [LARGE SCALE GENOMIC DNA]</scope>
    <source>
        <strain evidence="2">cv. Da-Ae</strain>
        <tissue evidence="1">Seedling</tissue>
    </source>
</reference>
<protein>
    <submittedName>
        <fullName evidence="1">Uncharacterized protein</fullName>
    </submittedName>
</protein>
<dbReference type="Proteomes" id="UP000824890">
    <property type="component" value="Unassembled WGS sequence"/>
</dbReference>
<sequence length="96" mass="10752">MSSVKGDMLMENIARLVLIILKGLRMDDKGNVYVADTLNLAIIGIQRWAMLSPMPHKRDQGVAIKAAASDTVKPVEYNMIMKDWSVKAENKTSKEF</sequence>
<proteinExistence type="predicted"/>
<comment type="caution">
    <text evidence="1">The sequence shown here is derived from an EMBL/GenBank/DDBJ whole genome shotgun (WGS) entry which is preliminary data.</text>
</comment>
<evidence type="ECO:0000313" key="1">
    <source>
        <dbReference type="EMBL" id="KAH0852732.1"/>
    </source>
</evidence>
<organism evidence="1 2">
    <name type="scientific">Brassica napus</name>
    <name type="common">Rape</name>
    <dbReference type="NCBI Taxonomy" id="3708"/>
    <lineage>
        <taxon>Eukaryota</taxon>
        <taxon>Viridiplantae</taxon>
        <taxon>Streptophyta</taxon>
        <taxon>Embryophyta</taxon>
        <taxon>Tracheophyta</taxon>
        <taxon>Spermatophyta</taxon>
        <taxon>Magnoliopsida</taxon>
        <taxon>eudicotyledons</taxon>
        <taxon>Gunneridae</taxon>
        <taxon>Pentapetalae</taxon>
        <taxon>rosids</taxon>
        <taxon>malvids</taxon>
        <taxon>Brassicales</taxon>
        <taxon>Brassicaceae</taxon>
        <taxon>Brassiceae</taxon>
        <taxon>Brassica</taxon>
    </lineage>
</organism>
<dbReference type="EMBL" id="JAGKQM010000991">
    <property type="protein sequence ID" value="KAH0852732.1"/>
    <property type="molecule type" value="Genomic_DNA"/>
</dbReference>
<gene>
    <name evidence="1" type="ORF">HID58_090799</name>
</gene>
<name>A0ABQ7XC31_BRANA</name>
<keyword evidence="2" id="KW-1185">Reference proteome</keyword>
<accession>A0ABQ7XC31</accession>
<evidence type="ECO:0000313" key="2">
    <source>
        <dbReference type="Proteomes" id="UP000824890"/>
    </source>
</evidence>